<protein>
    <submittedName>
        <fullName evidence="1">Uncharacterized protein</fullName>
    </submittedName>
</protein>
<organism evidence="1 2">
    <name type="scientific">Shewanella canadensis</name>
    <dbReference type="NCBI Taxonomy" id="271096"/>
    <lineage>
        <taxon>Bacteria</taxon>
        <taxon>Pseudomonadati</taxon>
        <taxon>Pseudomonadota</taxon>
        <taxon>Gammaproteobacteria</taxon>
        <taxon>Alteromonadales</taxon>
        <taxon>Shewanellaceae</taxon>
        <taxon>Shewanella</taxon>
    </lineage>
</organism>
<evidence type="ECO:0000313" key="2">
    <source>
        <dbReference type="Proteomes" id="UP000267448"/>
    </source>
</evidence>
<sequence>MKITIQTNPADAERRISRAAISNPDVSLIGTHVHYKGKRVANYKIVPKGIEVDVTDKPWYITEALIESRLRALFS</sequence>
<gene>
    <name evidence="1" type="ORF">EKG38_13935</name>
</gene>
<dbReference type="RefSeq" id="WP_126520830.1">
    <property type="nucleotide sequence ID" value="NZ_RXNU01000006.1"/>
</dbReference>
<accession>A0A3S0KVI2</accession>
<reference evidence="1 2" key="1">
    <citation type="submission" date="2018-12" db="EMBL/GenBank/DDBJ databases">
        <authorList>
            <person name="Yu L."/>
        </authorList>
    </citation>
    <scope>NUCLEOTIDE SEQUENCE [LARGE SCALE GENOMIC DNA]</scope>
    <source>
        <strain evidence="1 2">HAW-EB2</strain>
    </source>
</reference>
<dbReference type="OrthoDB" id="9846095at2"/>
<dbReference type="AlphaFoldDB" id="A0A3S0KVI2"/>
<keyword evidence="2" id="KW-1185">Reference proteome</keyword>
<dbReference type="EMBL" id="RXNU01000006">
    <property type="protein sequence ID" value="RTR38599.1"/>
    <property type="molecule type" value="Genomic_DNA"/>
</dbReference>
<name>A0A3S0KVI2_9GAMM</name>
<evidence type="ECO:0000313" key="1">
    <source>
        <dbReference type="EMBL" id="RTR38599.1"/>
    </source>
</evidence>
<proteinExistence type="predicted"/>
<dbReference type="Proteomes" id="UP000267448">
    <property type="component" value="Unassembled WGS sequence"/>
</dbReference>
<comment type="caution">
    <text evidence="1">The sequence shown here is derived from an EMBL/GenBank/DDBJ whole genome shotgun (WGS) entry which is preliminary data.</text>
</comment>